<accession>A0A0Q9ZXS9</accession>
<dbReference type="OrthoDB" id="5959358at2"/>
<evidence type="ECO:0008006" key="4">
    <source>
        <dbReference type="Google" id="ProtNLM"/>
    </source>
</evidence>
<reference evidence="2 3" key="1">
    <citation type="submission" date="2015-10" db="EMBL/GenBank/DDBJ databases">
        <title>Genome sequencing and analysis of members of genus Stenotrophomonas.</title>
        <authorList>
            <person name="Patil P.P."/>
            <person name="Midha S."/>
            <person name="Patil P.B."/>
        </authorList>
    </citation>
    <scope>NUCLEOTIDE SEQUENCE [LARGE SCALE GENOMIC DNA]</scope>
    <source>
        <strain evidence="2 3">JCM 16536</strain>
    </source>
</reference>
<evidence type="ECO:0000313" key="2">
    <source>
        <dbReference type="EMBL" id="KRG37718.1"/>
    </source>
</evidence>
<evidence type="ECO:0000256" key="1">
    <source>
        <dbReference type="SAM" id="SignalP"/>
    </source>
</evidence>
<proteinExistence type="predicted"/>
<dbReference type="RefSeq" id="WP_057649238.1">
    <property type="nucleotide sequence ID" value="NZ_LLXU01000131.1"/>
</dbReference>
<name>A0A0Q9ZXS9_9GAMM</name>
<protein>
    <recommendedName>
        <fullName evidence="4">Polymer-forming cytoskeletal protein</fullName>
    </recommendedName>
</protein>
<dbReference type="STRING" id="676599.ARC20_02165"/>
<dbReference type="AlphaFoldDB" id="A0A0Q9ZXS9"/>
<keyword evidence="3" id="KW-1185">Reference proteome</keyword>
<comment type="caution">
    <text evidence="2">The sequence shown here is derived from an EMBL/GenBank/DDBJ whole genome shotgun (WGS) entry which is preliminary data.</text>
</comment>
<dbReference type="Gene3D" id="2.160.10.10">
    <property type="entry name" value="Hexapeptide repeat proteins"/>
    <property type="match status" value="1"/>
</dbReference>
<feature type="chain" id="PRO_5006389997" description="Polymer-forming cytoskeletal protein" evidence="1">
    <location>
        <begin position="24"/>
        <end position="223"/>
    </location>
</feature>
<organism evidence="2 3">
    <name type="scientific">Stenotrophomonas panacihumi</name>
    <dbReference type="NCBI Taxonomy" id="676599"/>
    <lineage>
        <taxon>Bacteria</taxon>
        <taxon>Pseudomonadati</taxon>
        <taxon>Pseudomonadota</taxon>
        <taxon>Gammaproteobacteria</taxon>
        <taxon>Lysobacterales</taxon>
        <taxon>Lysobacteraceae</taxon>
        <taxon>Stenotrophomonas</taxon>
    </lineage>
</organism>
<gene>
    <name evidence="2" type="ORF">ARC20_02165</name>
</gene>
<keyword evidence="1" id="KW-0732">Signal</keyword>
<sequence>MKLHPLPALLTLSLVLASGAAWAQEDISKVNGRITAEAGRQYGSLETVNGGISIEDNATTGDAETVNGGITVGNGARTGGLSTVNGQVSLGQKVVVSGGIETVNGSVFVDRGGQVSGGVETVNGSIGLVGASLGKGIETVNGDITVGVGSHVVGGIEVKKPNFNLSLKPSRKPRVIIGPNAVVEGALDFEREVNLYVHRSAKIGTVTGATAQIFDTDVAPADR</sequence>
<evidence type="ECO:0000313" key="3">
    <source>
        <dbReference type="Proteomes" id="UP000051802"/>
    </source>
</evidence>
<dbReference type="InterPro" id="IPR011004">
    <property type="entry name" value="Trimer_LpxA-like_sf"/>
</dbReference>
<dbReference type="Proteomes" id="UP000051802">
    <property type="component" value="Unassembled WGS sequence"/>
</dbReference>
<feature type="signal peptide" evidence="1">
    <location>
        <begin position="1"/>
        <end position="23"/>
    </location>
</feature>
<dbReference type="SUPFAM" id="SSF51161">
    <property type="entry name" value="Trimeric LpxA-like enzymes"/>
    <property type="match status" value="1"/>
</dbReference>
<dbReference type="EMBL" id="LLXU01000131">
    <property type="protein sequence ID" value="KRG37718.1"/>
    <property type="molecule type" value="Genomic_DNA"/>
</dbReference>